<feature type="transmembrane region" description="Helical" evidence="1">
    <location>
        <begin position="12"/>
        <end position="37"/>
    </location>
</feature>
<reference evidence="2 3" key="1">
    <citation type="journal article" date="2018" name="BMC Genomics">
        <title>The genome of Naegleria lovaniensis, the basis for a comparative approach to unravel pathogenicity factors of the human pathogenic amoeba N. fowleri.</title>
        <authorList>
            <person name="Liechti N."/>
            <person name="Schurch N."/>
            <person name="Bruggmann R."/>
            <person name="Wittwer M."/>
        </authorList>
    </citation>
    <scope>NUCLEOTIDE SEQUENCE [LARGE SCALE GENOMIC DNA]</scope>
    <source>
        <strain evidence="2 3">ATCC 30569</strain>
    </source>
</reference>
<keyword evidence="3" id="KW-1185">Reference proteome</keyword>
<proteinExistence type="predicted"/>
<keyword evidence="1" id="KW-1133">Transmembrane helix</keyword>
<comment type="caution">
    <text evidence="2">The sequence shown here is derived from an EMBL/GenBank/DDBJ whole genome shotgun (WGS) entry which is preliminary data.</text>
</comment>
<evidence type="ECO:0000256" key="1">
    <source>
        <dbReference type="SAM" id="Phobius"/>
    </source>
</evidence>
<dbReference type="GeneID" id="68096534"/>
<feature type="transmembrane region" description="Helical" evidence="1">
    <location>
        <begin position="195"/>
        <end position="218"/>
    </location>
</feature>
<feature type="transmembrane region" description="Helical" evidence="1">
    <location>
        <begin position="43"/>
        <end position="72"/>
    </location>
</feature>
<feature type="transmembrane region" description="Helical" evidence="1">
    <location>
        <begin position="354"/>
        <end position="374"/>
    </location>
</feature>
<keyword evidence="1" id="KW-0812">Transmembrane</keyword>
<dbReference type="AlphaFoldDB" id="A0AA88GS18"/>
<dbReference type="Proteomes" id="UP000816034">
    <property type="component" value="Unassembled WGS sequence"/>
</dbReference>
<evidence type="ECO:0000313" key="3">
    <source>
        <dbReference type="Proteomes" id="UP000816034"/>
    </source>
</evidence>
<feature type="transmembrane region" description="Helical" evidence="1">
    <location>
        <begin position="249"/>
        <end position="274"/>
    </location>
</feature>
<organism evidence="2 3">
    <name type="scientific">Naegleria lovaniensis</name>
    <name type="common">Amoeba</name>
    <dbReference type="NCBI Taxonomy" id="51637"/>
    <lineage>
        <taxon>Eukaryota</taxon>
        <taxon>Discoba</taxon>
        <taxon>Heterolobosea</taxon>
        <taxon>Tetramitia</taxon>
        <taxon>Eutetramitia</taxon>
        <taxon>Vahlkampfiidae</taxon>
        <taxon>Naegleria</taxon>
    </lineage>
</organism>
<name>A0AA88GS18_NAELO</name>
<evidence type="ECO:0000313" key="2">
    <source>
        <dbReference type="EMBL" id="KAG2383408.1"/>
    </source>
</evidence>
<gene>
    <name evidence="2" type="ORF">C9374_004079</name>
</gene>
<accession>A0AA88GS18</accession>
<keyword evidence="1" id="KW-0472">Membrane</keyword>
<dbReference type="EMBL" id="PYSW02000020">
    <property type="protein sequence ID" value="KAG2383408.1"/>
    <property type="molecule type" value="Genomic_DNA"/>
</dbReference>
<dbReference type="RefSeq" id="XP_044549087.1">
    <property type="nucleotide sequence ID" value="XM_044693678.1"/>
</dbReference>
<feature type="transmembrane region" description="Helical" evidence="1">
    <location>
        <begin position="321"/>
        <end position="342"/>
    </location>
</feature>
<feature type="transmembrane region" description="Helical" evidence="1">
    <location>
        <begin position="380"/>
        <end position="401"/>
    </location>
</feature>
<feature type="transmembrane region" description="Helical" evidence="1">
    <location>
        <begin position="159"/>
        <end position="183"/>
    </location>
</feature>
<sequence>MKQRVSFLLKNAFPEMLSTILVTLFLFSYLGTIIAMLASPSLYWPTILFCIWAIVYFLVWTVVWVSSFILYGKIQIRLNPQRNVASSDDQMTESLLIDENQQGMGELKELFLWIKSWVTSRSPPRELVEEHTIVGHKFDAADEGWFYLRRLQLKLADHAAYYHLIGVIFVVPVLIILLVYFLMMYFEVSGWLGVFALPCFIYFVASIISLLLFLIAVWDSIVFLTKKYIFYDLTETVKRQLRVISLRNWPFMLAYGASMSFLLFWFLIGFASFLDGHDTLFIEDDISSKTQQHVTNFMTISTIMQGQPPPPPPSRFTDFSGIGYTFIPLYLAEILTIVIYFLGLIFKSSYYKYWFLRGALLSVACCIAQILISVLANTELGLLCILTVVIPVFVSFIMVVIPQLRYMKLVSSRFAYSLH</sequence>
<protein>
    <submittedName>
        <fullName evidence="2">Uncharacterized protein</fullName>
    </submittedName>
</protein>